<dbReference type="RefSeq" id="WP_097046543.1">
    <property type="nucleotide sequence ID" value="NZ_OBEH01000004.1"/>
</dbReference>
<evidence type="ECO:0000313" key="3">
    <source>
        <dbReference type="EMBL" id="SNZ01104.1"/>
    </source>
</evidence>
<gene>
    <name evidence="3" type="ORF">SAMN06265377_2935</name>
</gene>
<organism evidence="3 4">
    <name type="scientific">Flagellimonas pacifica</name>
    <dbReference type="NCBI Taxonomy" id="1247520"/>
    <lineage>
        <taxon>Bacteria</taxon>
        <taxon>Pseudomonadati</taxon>
        <taxon>Bacteroidota</taxon>
        <taxon>Flavobacteriia</taxon>
        <taxon>Flavobacteriales</taxon>
        <taxon>Flavobacteriaceae</taxon>
        <taxon>Flagellimonas</taxon>
    </lineage>
</organism>
<evidence type="ECO:0000256" key="1">
    <source>
        <dbReference type="SAM" id="SignalP"/>
    </source>
</evidence>
<proteinExistence type="predicted"/>
<feature type="signal peptide" evidence="1">
    <location>
        <begin position="1"/>
        <end position="19"/>
    </location>
</feature>
<dbReference type="Pfam" id="PF13568">
    <property type="entry name" value="OMP_b-brl_2"/>
    <property type="match status" value="1"/>
</dbReference>
<keyword evidence="4" id="KW-1185">Reference proteome</keyword>
<evidence type="ECO:0000313" key="4">
    <source>
        <dbReference type="Proteomes" id="UP000219048"/>
    </source>
</evidence>
<protein>
    <submittedName>
        <fullName evidence="3">Outer membrane protein beta-barrel domain-containing protein</fullName>
    </submittedName>
</protein>
<sequence length="229" mass="26419">MKFFLVFVVLIFSCKGLMAQETLGDQSSLDKYLEDQFYIGVGYNILLKRPDNAVQRNLSYNLQVGFIKDVPLNKRRNFGFGLGLGYAANSYYSNIEAKENGDEITYEIKNDEELKRSKFEIHTVEMPFELRWRTSTSDEYKFWRVYAGAKLGYVFSGRSKLVSEMEVKGFSNDDIENLQYGLTLSFGYNTWNLHAYYGLNPILKDGTSMENGSPINIRPLRIGVIFYIL</sequence>
<feature type="chain" id="PRO_5012244780" evidence="1">
    <location>
        <begin position="20"/>
        <end position="229"/>
    </location>
</feature>
<dbReference type="OrthoDB" id="959017at2"/>
<feature type="domain" description="Outer membrane protein beta-barrel" evidence="2">
    <location>
        <begin position="26"/>
        <end position="203"/>
    </location>
</feature>
<name>A0A285MV93_9FLAO</name>
<dbReference type="EMBL" id="OBEH01000004">
    <property type="protein sequence ID" value="SNZ01104.1"/>
    <property type="molecule type" value="Genomic_DNA"/>
</dbReference>
<accession>A0A285MV93</accession>
<evidence type="ECO:0000259" key="2">
    <source>
        <dbReference type="Pfam" id="PF13568"/>
    </source>
</evidence>
<dbReference type="AlphaFoldDB" id="A0A285MV93"/>
<dbReference type="Proteomes" id="UP000219048">
    <property type="component" value="Unassembled WGS sequence"/>
</dbReference>
<dbReference type="InterPro" id="IPR025665">
    <property type="entry name" value="Beta-barrel_OMP_2"/>
</dbReference>
<keyword evidence="1" id="KW-0732">Signal</keyword>
<reference evidence="4" key="1">
    <citation type="submission" date="2017-09" db="EMBL/GenBank/DDBJ databases">
        <authorList>
            <person name="Varghese N."/>
            <person name="Submissions S."/>
        </authorList>
    </citation>
    <scope>NUCLEOTIDE SEQUENCE [LARGE SCALE GENOMIC DNA]</scope>
    <source>
        <strain evidence="4">DSM 25885</strain>
    </source>
</reference>